<dbReference type="InterPro" id="IPR036864">
    <property type="entry name" value="Zn2-C6_fun-type_DNA-bd_sf"/>
</dbReference>
<accession>A0A9P7U8J0</accession>
<dbReference type="EMBL" id="JAESDN010000010">
    <property type="protein sequence ID" value="KAG7044368.1"/>
    <property type="molecule type" value="Genomic_DNA"/>
</dbReference>
<dbReference type="GO" id="GO:0003677">
    <property type="term" value="F:DNA binding"/>
    <property type="evidence" value="ECO:0007669"/>
    <property type="project" value="InterPro"/>
</dbReference>
<dbReference type="GO" id="GO:0000981">
    <property type="term" value="F:DNA-binding transcription factor activity, RNA polymerase II-specific"/>
    <property type="evidence" value="ECO:0007669"/>
    <property type="project" value="InterPro"/>
</dbReference>
<dbReference type="PANTHER" id="PTHR31644:SF1">
    <property type="entry name" value="ZN(II)2CYS6 TRANSCRIPTION FACTOR (EUROFUNG)"/>
    <property type="match status" value="1"/>
</dbReference>
<dbReference type="Pfam" id="PF00172">
    <property type="entry name" value="Zn_clus"/>
    <property type="match status" value="1"/>
</dbReference>
<sequence length="743" mass="83002">MTLGTGKRSYRACTRCRSRKTKCNFEGVGEPMKPPCVSCYYSGSECVVSSARRSRKARRDHNTQASPSSVEPSPGPASPRSSVFVPSTNEDSCSEDEVTGPDDQNDMELRNPSDALQILARSRNKASTRNPITHPPTSDHTNSIPSAKPRDTLKRLEEVNGSSSRIGTSPPTCMTDTMSGLDNFELIRRGGLRVEKASELLDMFASNYHPYCPVTPTFFFTQPGQLQKRDYFLLAVLLTIASRDSPGDAHIHSQCWNYVQSLLLQVLLAHPWTRTPRTVEGLLLLSEWLPHIETKRSALAVHKDHFSEGQTAWSIVGLAVRLGYSLRLDRAAFRSPTSGETVDDKQEQNRLIWMFTYLADRQISVRLGQSFWSRGPALSSKFTAKDFPNLKPVVGCSTDDYASVLHAHLDLMQILHNAHSILYSANDRTQSMINNGDYPRYLDDLMEAATAWSINWEGLQVSPKLKSTLRISHEYLCLYINAFSFHAVVTRESQHQGPWRNDRRQLHGNKRPGLDLFSNGLMASPDAKYIACAITAARELLGLITELDARRILCYLPSRYHLFGLYAAVFLYKALNSGVVRGHAQQKQVRGLSQAFILTLDEVASTESHICHGYSVLLRELWQQEVGPQVESSSEVQRDQGTHRDHSSIAEDIMLGDPSTWSNERGSQTTLQGIDQVNQPLASSSSDSVEAGMGTQDLVSFENYLFKSMWPELANTEHQGDFYDLEGGLLSFDMDPLSGFEPL</sequence>
<dbReference type="CDD" id="cd00067">
    <property type="entry name" value="GAL4"/>
    <property type="match status" value="1"/>
</dbReference>
<evidence type="ECO:0000313" key="6">
    <source>
        <dbReference type="Proteomes" id="UP000699042"/>
    </source>
</evidence>
<feature type="compositionally biased region" description="Acidic residues" evidence="3">
    <location>
        <begin position="92"/>
        <end position="106"/>
    </location>
</feature>
<dbReference type="AlphaFoldDB" id="A0A9P7U8J0"/>
<dbReference type="CDD" id="cd12148">
    <property type="entry name" value="fungal_TF_MHR"/>
    <property type="match status" value="1"/>
</dbReference>
<feature type="region of interest" description="Disordered" evidence="3">
    <location>
        <begin position="50"/>
        <end position="110"/>
    </location>
</feature>
<dbReference type="PROSITE" id="PS50048">
    <property type="entry name" value="ZN2_CY6_FUNGAL_2"/>
    <property type="match status" value="1"/>
</dbReference>
<dbReference type="GO" id="GO:0006351">
    <property type="term" value="P:DNA-templated transcription"/>
    <property type="evidence" value="ECO:0007669"/>
    <property type="project" value="InterPro"/>
</dbReference>
<protein>
    <submittedName>
        <fullName evidence="5">C6 transcription factor</fullName>
    </submittedName>
</protein>
<dbReference type="Gene3D" id="4.10.240.10">
    <property type="entry name" value="Zn(2)-C6 fungal-type DNA-binding domain"/>
    <property type="match status" value="1"/>
</dbReference>
<evidence type="ECO:0000256" key="3">
    <source>
        <dbReference type="SAM" id="MobiDB-lite"/>
    </source>
</evidence>
<evidence type="ECO:0000259" key="4">
    <source>
        <dbReference type="PROSITE" id="PS50048"/>
    </source>
</evidence>
<feature type="domain" description="Zn(2)-C6 fungal-type" evidence="4">
    <location>
        <begin position="12"/>
        <end position="48"/>
    </location>
</feature>
<evidence type="ECO:0000256" key="1">
    <source>
        <dbReference type="ARBA" id="ARBA00022723"/>
    </source>
</evidence>
<proteinExistence type="predicted"/>
<keyword evidence="1" id="KW-0479">Metal-binding</keyword>
<dbReference type="PANTHER" id="PTHR31644">
    <property type="entry name" value="TRANSCRIPTIONAL ACTIVATOR ARO80-RELATED"/>
    <property type="match status" value="1"/>
</dbReference>
<organism evidence="5 6">
    <name type="scientific">Colletotrichum scovillei</name>
    <dbReference type="NCBI Taxonomy" id="1209932"/>
    <lineage>
        <taxon>Eukaryota</taxon>
        <taxon>Fungi</taxon>
        <taxon>Dikarya</taxon>
        <taxon>Ascomycota</taxon>
        <taxon>Pezizomycotina</taxon>
        <taxon>Sordariomycetes</taxon>
        <taxon>Hypocreomycetidae</taxon>
        <taxon>Glomerellales</taxon>
        <taxon>Glomerellaceae</taxon>
        <taxon>Colletotrichum</taxon>
        <taxon>Colletotrichum acutatum species complex</taxon>
    </lineage>
</organism>
<feature type="compositionally biased region" description="Polar residues" evidence="3">
    <location>
        <begin position="125"/>
        <end position="145"/>
    </location>
</feature>
<dbReference type="Proteomes" id="UP000699042">
    <property type="component" value="Unassembled WGS sequence"/>
</dbReference>
<evidence type="ECO:0000313" key="5">
    <source>
        <dbReference type="EMBL" id="KAG7044368.1"/>
    </source>
</evidence>
<dbReference type="SMART" id="SM00906">
    <property type="entry name" value="Fungal_trans"/>
    <property type="match status" value="1"/>
</dbReference>
<dbReference type="InterPro" id="IPR001138">
    <property type="entry name" value="Zn2Cys6_DnaBD"/>
</dbReference>
<dbReference type="InterPro" id="IPR007219">
    <property type="entry name" value="XnlR_reg_dom"/>
</dbReference>
<dbReference type="SUPFAM" id="SSF57701">
    <property type="entry name" value="Zn2/Cys6 DNA-binding domain"/>
    <property type="match status" value="1"/>
</dbReference>
<dbReference type="OrthoDB" id="5818554at2759"/>
<comment type="caution">
    <text evidence="5">The sequence shown here is derived from an EMBL/GenBank/DDBJ whole genome shotgun (WGS) entry which is preliminary data.</text>
</comment>
<keyword evidence="2" id="KW-0539">Nucleus</keyword>
<dbReference type="InterPro" id="IPR052780">
    <property type="entry name" value="AAA_Catabolism_Regulators"/>
</dbReference>
<evidence type="ECO:0000256" key="2">
    <source>
        <dbReference type="ARBA" id="ARBA00023242"/>
    </source>
</evidence>
<dbReference type="GO" id="GO:0008270">
    <property type="term" value="F:zinc ion binding"/>
    <property type="evidence" value="ECO:0007669"/>
    <property type="project" value="InterPro"/>
</dbReference>
<dbReference type="GO" id="GO:0005634">
    <property type="term" value="C:nucleus"/>
    <property type="evidence" value="ECO:0007669"/>
    <property type="project" value="TreeGrafter"/>
</dbReference>
<keyword evidence="6" id="KW-1185">Reference proteome</keyword>
<gene>
    <name evidence="5" type="ORF">JMJ77_003830</name>
</gene>
<name>A0A9P7U8J0_9PEZI</name>
<dbReference type="PROSITE" id="PS00463">
    <property type="entry name" value="ZN2_CY6_FUNGAL_1"/>
    <property type="match status" value="1"/>
</dbReference>
<feature type="compositionally biased region" description="Polar residues" evidence="3">
    <location>
        <begin position="79"/>
        <end position="91"/>
    </location>
</feature>
<reference evidence="5" key="1">
    <citation type="submission" date="2021-05" db="EMBL/GenBank/DDBJ databases">
        <title>Comparative genomics of three Colletotrichum scovillei strains and genetic complementation revealed genes involved fungal growth and virulence on chili pepper.</title>
        <authorList>
            <person name="Hsieh D.-K."/>
            <person name="Chuang S.-C."/>
            <person name="Chen C.-Y."/>
            <person name="Chao Y.-T."/>
            <person name="Lu M.-Y.J."/>
            <person name="Lee M.-H."/>
            <person name="Shih M.-C."/>
        </authorList>
    </citation>
    <scope>NUCLEOTIDE SEQUENCE</scope>
    <source>
        <strain evidence="5">Coll-153</strain>
    </source>
</reference>
<dbReference type="SMART" id="SM00066">
    <property type="entry name" value="GAL4"/>
    <property type="match status" value="1"/>
</dbReference>
<dbReference type="Pfam" id="PF04082">
    <property type="entry name" value="Fungal_trans"/>
    <property type="match status" value="1"/>
</dbReference>
<feature type="region of interest" description="Disordered" evidence="3">
    <location>
        <begin position="123"/>
        <end position="152"/>
    </location>
</feature>